<proteinExistence type="predicted"/>
<dbReference type="Gene3D" id="2.40.50.100">
    <property type="match status" value="1"/>
</dbReference>
<dbReference type="InterPro" id="IPR011053">
    <property type="entry name" value="Single_hybrid_motif"/>
</dbReference>
<evidence type="ECO:0000256" key="2">
    <source>
        <dbReference type="ARBA" id="ARBA00022823"/>
    </source>
</evidence>
<keyword evidence="2" id="KW-0450">Lipoyl</keyword>
<evidence type="ECO:0000259" key="3">
    <source>
        <dbReference type="PROSITE" id="PS50968"/>
    </source>
</evidence>
<dbReference type="Proteomes" id="UP000189818">
    <property type="component" value="Unassembled WGS sequence"/>
</dbReference>
<keyword evidence="5" id="KW-1185">Reference proteome</keyword>
<gene>
    <name evidence="4" type="ORF">SAMN06295920_104413</name>
</gene>
<dbReference type="EMBL" id="FUYM01000004">
    <property type="protein sequence ID" value="SKB64433.1"/>
    <property type="molecule type" value="Genomic_DNA"/>
</dbReference>
<dbReference type="PROSITE" id="PS50968">
    <property type="entry name" value="BIOTINYL_LIPOYL"/>
    <property type="match status" value="1"/>
</dbReference>
<organism evidence="4 5">
    <name type="scientific">Rhizorhabdus histidinilytica</name>
    <dbReference type="NCBI Taxonomy" id="439228"/>
    <lineage>
        <taxon>Bacteria</taxon>
        <taxon>Pseudomonadati</taxon>
        <taxon>Pseudomonadota</taxon>
        <taxon>Alphaproteobacteria</taxon>
        <taxon>Sphingomonadales</taxon>
        <taxon>Sphingomonadaceae</taxon>
        <taxon>Rhizorhabdus</taxon>
    </lineage>
</organism>
<name>A0A1T5CYL0_9SPHN</name>
<dbReference type="OrthoDB" id="7363068at2"/>
<evidence type="ECO:0000313" key="5">
    <source>
        <dbReference type="Proteomes" id="UP000189818"/>
    </source>
</evidence>
<dbReference type="InterPro" id="IPR000089">
    <property type="entry name" value="Biotin_lipoyl"/>
</dbReference>
<dbReference type="Pfam" id="PF00364">
    <property type="entry name" value="Biotin_lipoyl"/>
    <property type="match status" value="1"/>
</dbReference>
<dbReference type="RefSeq" id="WP_079648299.1">
    <property type="nucleotide sequence ID" value="NZ_FUYM01000004.1"/>
</dbReference>
<dbReference type="CDD" id="cd06849">
    <property type="entry name" value="lipoyl_domain"/>
    <property type="match status" value="1"/>
</dbReference>
<dbReference type="STRING" id="439228.SAMN06295920_104413"/>
<dbReference type="AlphaFoldDB" id="A0A1T5CYL0"/>
<dbReference type="InterPro" id="IPR003016">
    <property type="entry name" value="2-oxoA_DH_lipoyl-BS"/>
</dbReference>
<evidence type="ECO:0000313" key="4">
    <source>
        <dbReference type="EMBL" id="SKB64433.1"/>
    </source>
</evidence>
<protein>
    <submittedName>
        <fullName evidence="4">Biotin-requiring enzyme</fullName>
    </submittedName>
</protein>
<sequence length="76" mass="8138">MTTQVLLPKLGFSMSEGELSEWLVPDGAMVTEGQPLYALESEKSTQEVEAPASGRLRIIAAIGQTYEVGAVLAEIE</sequence>
<dbReference type="SUPFAM" id="SSF51230">
    <property type="entry name" value="Single hybrid motif"/>
    <property type="match status" value="1"/>
</dbReference>
<dbReference type="PROSITE" id="PS00189">
    <property type="entry name" value="LIPOYL"/>
    <property type="match status" value="1"/>
</dbReference>
<evidence type="ECO:0000256" key="1">
    <source>
        <dbReference type="ARBA" id="ARBA00001938"/>
    </source>
</evidence>
<reference evidence="5" key="1">
    <citation type="submission" date="2017-02" db="EMBL/GenBank/DDBJ databases">
        <authorList>
            <person name="Varghese N."/>
            <person name="Submissions S."/>
        </authorList>
    </citation>
    <scope>NUCLEOTIDE SEQUENCE [LARGE SCALE GENOMIC DNA]</scope>
    <source>
        <strain evidence="5">UM2</strain>
    </source>
</reference>
<feature type="domain" description="Lipoyl-binding" evidence="3">
    <location>
        <begin position="2"/>
        <end position="76"/>
    </location>
</feature>
<accession>A0A1T5CYL0</accession>
<comment type="cofactor">
    <cofactor evidence="1">
        <name>(R)-lipoate</name>
        <dbReference type="ChEBI" id="CHEBI:83088"/>
    </cofactor>
</comment>